<dbReference type="PANTHER" id="PTHR46277:SF19">
    <property type="entry name" value="RANDOM SLUG PROTEIN 5-LIKE"/>
    <property type="match status" value="1"/>
</dbReference>
<dbReference type="CDD" id="cd00170">
    <property type="entry name" value="SEC14"/>
    <property type="match status" value="1"/>
</dbReference>
<dbReference type="Pfam" id="PF00650">
    <property type="entry name" value="CRAL_TRIO"/>
    <property type="match status" value="1"/>
</dbReference>
<evidence type="ECO:0000259" key="1">
    <source>
        <dbReference type="PROSITE" id="PS50191"/>
    </source>
</evidence>
<dbReference type="EMBL" id="AP019301">
    <property type="protein sequence ID" value="BBH03593.1"/>
    <property type="molecule type" value="Genomic_DNA"/>
</dbReference>
<dbReference type="SMART" id="SM00516">
    <property type="entry name" value="SEC14"/>
    <property type="match status" value="1"/>
</dbReference>
<accession>A0A4Y1RIS4</accession>
<protein>
    <submittedName>
        <fullName evidence="2">Sec14p-like phosphatidylinositol transfer family protein</fullName>
    </submittedName>
</protein>
<dbReference type="PROSITE" id="PS50191">
    <property type="entry name" value="CRAL_TRIO"/>
    <property type="match status" value="1"/>
</dbReference>
<dbReference type="InterPro" id="IPR011074">
    <property type="entry name" value="CRAL/TRIO_N_dom"/>
</dbReference>
<dbReference type="SMART" id="SM01100">
    <property type="entry name" value="CRAL_TRIO_N"/>
    <property type="match status" value="1"/>
</dbReference>
<evidence type="ECO:0000313" key="2">
    <source>
        <dbReference type="EMBL" id="BBH03593.1"/>
    </source>
</evidence>
<dbReference type="InterPro" id="IPR036273">
    <property type="entry name" value="CRAL/TRIO_N_dom_sf"/>
</dbReference>
<dbReference type="Gene3D" id="3.40.525.10">
    <property type="entry name" value="CRAL-TRIO lipid binding domain"/>
    <property type="match status" value="1"/>
</dbReference>
<reference evidence="2" key="1">
    <citation type="journal article" date="2019" name="Science">
        <title>Mutation of a bHLH transcription factor allowed almond domestication.</title>
        <authorList>
            <person name="Sanchez-Perez R."/>
            <person name="Pavan S."/>
            <person name="Mazzeo R."/>
            <person name="Moldovan C."/>
            <person name="Aiese Cigliano R."/>
            <person name="Del Cueto J."/>
            <person name="Ricciardi F."/>
            <person name="Lotti C."/>
            <person name="Ricciardi L."/>
            <person name="Dicenta F."/>
            <person name="Lopez-Marques R.L."/>
            <person name="Lindberg Moller B."/>
        </authorList>
    </citation>
    <scope>NUCLEOTIDE SEQUENCE</scope>
</reference>
<dbReference type="InterPro" id="IPR001251">
    <property type="entry name" value="CRAL-TRIO_dom"/>
</dbReference>
<dbReference type="AlphaFoldDB" id="A0A4Y1RIS4"/>
<proteinExistence type="predicted"/>
<feature type="domain" description="CRAL-TRIO" evidence="1">
    <location>
        <begin position="107"/>
        <end position="232"/>
    </location>
</feature>
<dbReference type="InterPro" id="IPR036865">
    <property type="entry name" value="CRAL-TRIO_dom_sf"/>
</dbReference>
<gene>
    <name evidence="2" type="ORF">Prudu_014510</name>
</gene>
<dbReference type="SUPFAM" id="SSF46938">
    <property type="entry name" value="CRAL/TRIO N-terminal domain"/>
    <property type="match status" value="1"/>
</dbReference>
<sequence length="232" mass="26468">MSTMVALSSNVNDHYKEEISMDRKEDVLLGEASHADNNDIQESSSELEELPKNRLMRAFVEAQDPSSKEVDDPTIRRFLHARDFDISQASAMLLKYLKWRRTFVPNGSDKKGRPIAVVFGNRHFQDGLKEFKRYVVYGLDKTCERIPPGQEKFIAIGDLEGWGYSNSDIRGYLGALSILQDYYPERLGKLFIVHAPLIVFVENKMLKSTLLEEIDESQLPEIYGGQLPLVPI</sequence>
<organism evidence="2">
    <name type="scientific">Prunus dulcis</name>
    <name type="common">Almond</name>
    <name type="synonym">Amygdalus dulcis</name>
    <dbReference type="NCBI Taxonomy" id="3755"/>
    <lineage>
        <taxon>Eukaryota</taxon>
        <taxon>Viridiplantae</taxon>
        <taxon>Streptophyta</taxon>
        <taxon>Embryophyta</taxon>
        <taxon>Tracheophyta</taxon>
        <taxon>Spermatophyta</taxon>
        <taxon>Magnoliopsida</taxon>
        <taxon>eudicotyledons</taxon>
        <taxon>Gunneridae</taxon>
        <taxon>Pentapetalae</taxon>
        <taxon>rosids</taxon>
        <taxon>fabids</taxon>
        <taxon>Rosales</taxon>
        <taxon>Rosaceae</taxon>
        <taxon>Amygdaloideae</taxon>
        <taxon>Amygdaleae</taxon>
        <taxon>Prunus</taxon>
    </lineage>
</organism>
<dbReference type="PANTHER" id="PTHR46277">
    <property type="entry name" value="OS03G0850700 PROTEIN"/>
    <property type="match status" value="1"/>
</dbReference>
<dbReference type="SUPFAM" id="SSF52087">
    <property type="entry name" value="CRAL/TRIO domain"/>
    <property type="match status" value="1"/>
</dbReference>
<name>A0A4Y1RIS4_PRUDU</name>